<keyword evidence="4" id="KW-0574">Periplasm</keyword>
<organism evidence="7 8">
    <name type="scientific">Marinomonas rhizomae</name>
    <dbReference type="NCBI Taxonomy" id="491948"/>
    <lineage>
        <taxon>Bacteria</taxon>
        <taxon>Pseudomonadati</taxon>
        <taxon>Pseudomonadota</taxon>
        <taxon>Gammaproteobacteria</taxon>
        <taxon>Oceanospirillales</taxon>
        <taxon>Oceanospirillaceae</taxon>
        <taxon>Marinomonas</taxon>
    </lineage>
</organism>
<feature type="signal peptide" evidence="6">
    <location>
        <begin position="1"/>
        <end position="24"/>
    </location>
</feature>
<keyword evidence="3 6" id="KW-0732">Signal</keyword>
<feature type="region of interest" description="Disordered" evidence="5">
    <location>
        <begin position="140"/>
        <end position="179"/>
    </location>
</feature>
<dbReference type="CDD" id="cd09916">
    <property type="entry name" value="CpxP_like"/>
    <property type="match status" value="1"/>
</dbReference>
<comment type="subcellular location">
    <subcellularLocation>
        <location evidence="1">Periplasm</location>
    </subcellularLocation>
</comment>
<name>A0A366JFJ3_9GAMM</name>
<evidence type="ECO:0000256" key="6">
    <source>
        <dbReference type="SAM" id="SignalP"/>
    </source>
</evidence>
<keyword evidence="8" id="KW-1185">Reference proteome</keyword>
<protein>
    <submittedName>
        <fullName evidence="7">Protein CpxP</fullName>
    </submittedName>
</protein>
<dbReference type="InterPro" id="IPR012899">
    <property type="entry name" value="LTXXQ"/>
</dbReference>
<dbReference type="PANTHER" id="PTHR38102">
    <property type="entry name" value="PERIPLASMIC CHAPERONE SPY"/>
    <property type="match status" value="1"/>
</dbReference>
<dbReference type="NCBIfam" id="NF009391">
    <property type="entry name" value="PRK12750.1"/>
    <property type="match status" value="1"/>
</dbReference>
<comment type="similarity">
    <text evidence="2">Belongs to the CpxP/Spy family.</text>
</comment>
<dbReference type="GO" id="GO:0051082">
    <property type="term" value="F:unfolded protein binding"/>
    <property type="evidence" value="ECO:0007669"/>
    <property type="project" value="TreeGrafter"/>
</dbReference>
<evidence type="ECO:0000256" key="3">
    <source>
        <dbReference type="ARBA" id="ARBA00022729"/>
    </source>
</evidence>
<proteinExistence type="inferred from homology"/>
<dbReference type="Pfam" id="PF07813">
    <property type="entry name" value="LTXXQ"/>
    <property type="match status" value="1"/>
</dbReference>
<comment type="caution">
    <text evidence="7">The sequence shown here is derived from an EMBL/GenBank/DDBJ whole genome shotgun (WGS) entry which is preliminary data.</text>
</comment>
<evidence type="ECO:0000313" key="7">
    <source>
        <dbReference type="EMBL" id="RBP85713.1"/>
    </source>
</evidence>
<sequence length="179" mass="20941">MKMAKKLILASVVLPLVLSTSAFAFGGKDHKGPQEDCRPGLDRGMMKELNLTDNQKEQFKTLRKSNKEEMKERFKDKKDQEENARMARFDKINALLTADKFDPAKATELAQEMSQKHIERQVDMLSKQYKMLSILTPEQKTKLIEMQKDRLEDCGDDRPRRDDRPRGDDMPHRHDKDRH</sequence>
<gene>
    <name evidence="7" type="ORF">DFP80_101208</name>
</gene>
<evidence type="ECO:0000256" key="5">
    <source>
        <dbReference type="SAM" id="MobiDB-lite"/>
    </source>
</evidence>
<dbReference type="RefSeq" id="WP_113914952.1">
    <property type="nucleotide sequence ID" value="NZ_QNSE01000001.1"/>
</dbReference>
<dbReference type="AlphaFoldDB" id="A0A366JFJ3"/>
<dbReference type="GO" id="GO:0030288">
    <property type="term" value="C:outer membrane-bounded periplasmic space"/>
    <property type="evidence" value="ECO:0007669"/>
    <property type="project" value="TreeGrafter"/>
</dbReference>
<evidence type="ECO:0000256" key="4">
    <source>
        <dbReference type="ARBA" id="ARBA00022764"/>
    </source>
</evidence>
<reference evidence="7 8" key="1">
    <citation type="submission" date="2018-06" db="EMBL/GenBank/DDBJ databases">
        <title>Genomic Encyclopedia of Type Strains, Phase III (KMG-III): the genomes of soil and plant-associated and newly described type strains.</title>
        <authorList>
            <person name="Whitman W."/>
        </authorList>
    </citation>
    <scope>NUCLEOTIDE SEQUENCE [LARGE SCALE GENOMIC DNA]</scope>
    <source>
        <strain evidence="7 8">CECT 7377</strain>
    </source>
</reference>
<accession>A0A366JFJ3</accession>
<evidence type="ECO:0000256" key="2">
    <source>
        <dbReference type="ARBA" id="ARBA00008441"/>
    </source>
</evidence>
<feature type="chain" id="PRO_5016769890" evidence="6">
    <location>
        <begin position="25"/>
        <end position="179"/>
    </location>
</feature>
<dbReference type="OrthoDB" id="6105813at2"/>
<dbReference type="Gene3D" id="1.20.120.1490">
    <property type="match status" value="1"/>
</dbReference>
<dbReference type="Proteomes" id="UP000252792">
    <property type="component" value="Unassembled WGS sequence"/>
</dbReference>
<evidence type="ECO:0000313" key="8">
    <source>
        <dbReference type="Proteomes" id="UP000252792"/>
    </source>
</evidence>
<dbReference type="InterPro" id="IPR052211">
    <property type="entry name" value="Cpx_auxiliary_protein"/>
</dbReference>
<dbReference type="PANTHER" id="PTHR38102:SF1">
    <property type="entry name" value="PERIPLASMIC CHAPERONE SPY"/>
    <property type="match status" value="1"/>
</dbReference>
<evidence type="ECO:0000256" key="1">
    <source>
        <dbReference type="ARBA" id="ARBA00004418"/>
    </source>
</evidence>
<dbReference type="EMBL" id="QNSE01000001">
    <property type="protein sequence ID" value="RBP85713.1"/>
    <property type="molecule type" value="Genomic_DNA"/>
</dbReference>